<sequence length="155" mass="17109">MHLVSIYTAKLQPTLHHITCSPPPLHSKVVDSARSHPYYVTTANHRVDSAQIDPFRLHRHGKGIDVSHARSIHSALHQARTGSERANLPDFTLLPLFPTRPERKAPSVHTEPSQPTVLSAEFLTLSQIARGQTSAKNLKMKGSASNAINIDRSCM</sequence>
<dbReference type="HOGENOM" id="CLU_1698743_0_0_1"/>
<gene>
    <name evidence="1" type="primary">AlNc14C405G11410</name>
    <name evidence="1" type="ORF">ALNC14_128580</name>
</gene>
<dbReference type="AlphaFoldDB" id="F0WZ00"/>
<proteinExistence type="predicted"/>
<reference evidence="1" key="2">
    <citation type="submission" date="2011-02" db="EMBL/GenBank/DDBJ databases">
        <authorList>
            <person name="MacLean D."/>
        </authorList>
    </citation>
    <scope>NUCLEOTIDE SEQUENCE</scope>
</reference>
<evidence type="ECO:0000313" key="1">
    <source>
        <dbReference type="EMBL" id="CCA26714.1"/>
    </source>
</evidence>
<dbReference type="EMBL" id="FR824448">
    <property type="protein sequence ID" value="CCA26714.1"/>
    <property type="molecule type" value="Genomic_DNA"/>
</dbReference>
<name>F0WZ00_9STRA</name>
<accession>F0WZ00</accession>
<organism evidence="1">
    <name type="scientific">Albugo laibachii Nc14</name>
    <dbReference type="NCBI Taxonomy" id="890382"/>
    <lineage>
        <taxon>Eukaryota</taxon>
        <taxon>Sar</taxon>
        <taxon>Stramenopiles</taxon>
        <taxon>Oomycota</taxon>
        <taxon>Peronosporomycetes</taxon>
        <taxon>Albuginales</taxon>
        <taxon>Albuginaceae</taxon>
        <taxon>Albugo</taxon>
    </lineage>
</organism>
<protein>
    <submittedName>
        <fullName evidence="1">AlNc14C405G11410 protein</fullName>
    </submittedName>
</protein>
<reference evidence="1" key="1">
    <citation type="journal article" date="2011" name="PLoS Biol.">
        <title>Gene gain and loss during evolution of obligate parasitism in the white rust pathogen of Arabidopsis thaliana.</title>
        <authorList>
            <person name="Kemen E."/>
            <person name="Gardiner A."/>
            <person name="Schultz-Larsen T."/>
            <person name="Kemen A.C."/>
            <person name="Balmuth A.L."/>
            <person name="Robert-Seilaniantz A."/>
            <person name="Bailey K."/>
            <person name="Holub E."/>
            <person name="Studholme D.J."/>
            <person name="Maclean D."/>
            <person name="Jones J.D."/>
        </authorList>
    </citation>
    <scope>NUCLEOTIDE SEQUENCE</scope>
</reference>